<name>A0ABS1UZK5_9PROT</name>
<proteinExistence type="predicted"/>
<evidence type="ECO:0008006" key="3">
    <source>
        <dbReference type="Google" id="ProtNLM"/>
    </source>
</evidence>
<dbReference type="Proteomes" id="UP000606490">
    <property type="component" value="Unassembled WGS sequence"/>
</dbReference>
<dbReference type="EMBL" id="JAEUXJ010000002">
    <property type="protein sequence ID" value="MBL6454884.1"/>
    <property type="molecule type" value="Genomic_DNA"/>
</dbReference>
<reference evidence="1 2" key="1">
    <citation type="submission" date="2021-01" db="EMBL/GenBank/DDBJ databases">
        <title>Belnapia mucosa sp. nov. and Belnapia arida sp. nov., isolated from the Tabernas Desert (Almeria, Spain).</title>
        <authorList>
            <person name="Molina-Menor E."/>
            <person name="Vidal-Verdu A."/>
            <person name="Calonge A."/>
            <person name="Satari L."/>
            <person name="Pereto Magraner J."/>
            <person name="Porcar Miralles M."/>
        </authorList>
    </citation>
    <scope>NUCLEOTIDE SEQUENCE [LARGE SCALE GENOMIC DNA]</scope>
    <source>
        <strain evidence="1 2">T6</strain>
    </source>
</reference>
<organism evidence="1 2">
    <name type="scientific">Belnapia mucosa</name>
    <dbReference type="NCBI Taxonomy" id="2804532"/>
    <lineage>
        <taxon>Bacteria</taxon>
        <taxon>Pseudomonadati</taxon>
        <taxon>Pseudomonadota</taxon>
        <taxon>Alphaproteobacteria</taxon>
        <taxon>Acetobacterales</taxon>
        <taxon>Roseomonadaceae</taxon>
        <taxon>Belnapia</taxon>
    </lineage>
</organism>
<dbReference type="RefSeq" id="WP_202824621.1">
    <property type="nucleotide sequence ID" value="NZ_JAEUXJ010000002.1"/>
</dbReference>
<comment type="caution">
    <text evidence="1">The sequence shown here is derived from an EMBL/GenBank/DDBJ whole genome shotgun (WGS) entry which is preliminary data.</text>
</comment>
<gene>
    <name evidence="1" type="ORF">JMJ55_06085</name>
</gene>
<accession>A0ABS1UZK5</accession>
<protein>
    <recommendedName>
        <fullName evidence="3">Leishmanolysin</fullName>
    </recommendedName>
</protein>
<sequence>MSFNYKVNLNDTVGYSSDAQLVGALNEALGDFSDHLAGAGTLVVQLNIDETPAGRAEASPTASIANGVTESGATLVQTSGVYALQKGEHVPGTTSDITVTVDPGYLPELHFGDGPVPNGHVDASSVFRHELAHGFGVSGFLQQDGQPSANGLYVTPYDTLIDRHDDGTAFFTGPTAEAVYGGPVPLTTVSTTQNFYHLANFSSDLLADDLMNGVSFGGRSFPITNLDLAILKDVGAPVTDLNGVDFHGVGHGTDPDIQAPSGNTGGAVQASLDWDAIGAAMSHYNEATGDWWNGSYDMLLAWDAGHAGSSGEAPLQAPIVEAQPDWDAIAAAVTQHYLETGVWA</sequence>
<keyword evidence="2" id="KW-1185">Reference proteome</keyword>
<evidence type="ECO:0000313" key="1">
    <source>
        <dbReference type="EMBL" id="MBL6454884.1"/>
    </source>
</evidence>
<evidence type="ECO:0000313" key="2">
    <source>
        <dbReference type="Proteomes" id="UP000606490"/>
    </source>
</evidence>